<keyword evidence="2" id="KW-0813">Transport</keyword>
<dbReference type="GO" id="GO:0005524">
    <property type="term" value="F:ATP binding"/>
    <property type="evidence" value="ECO:0007669"/>
    <property type="project" value="UniProtKB-KW"/>
</dbReference>
<dbReference type="InterPro" id="IPR017911">
    <property type="entry name" value="MacB-like_ATP-bd"/>
</dbReference>
<evidence type="ECO:0000313" key="6">
    <source>
        <dbReference type="EMBL" id="RXH54209.1"/>
    </source>
</evidence>
<sequence length="179" mass="19603">MAGALDFPTSGRVWLDGIATDTLDEAGLTRLRREKIGFVFQSFQLLNTLSVLENVEVPLLLAGERKAHHKAMARLSDVGLADYAHRMIHQLSGGQMQRVAIARALVHDPRIVLADEPTGNLDTSTGNVILELLQRICSQQQVTVLMATHSTEASSVADTIVHMRDGRVVSEGENVEERP</sequence>
<dbReference type="InterPro" id="IPR003439">
    <property type="entry name" value="ABC_transporter-like_ATP-bd"/>
</dbReference>
<evidence type="ECO:0000256" key="1">
    <source>
        <dbReference type="ARBA" id="ARBA00005417"/>
    </source>
</evidence>
<dbReference type="AlphaFoldDB" id="A0A4Q0SXS1"/>
<dbReference type="InterPro" id="IPR027417">
    <property type="entry name" value="P-loop_NTPase"/>
</dbReference>
<comment type="caution">
    <text evidence="6">The sequence shown here is derived from an EMBL/GenBank/DDBJ whole genome shotgun (WGS) entry which is preliminary data.</text>
</comment>
<dbReference type="PANTHER" id="PTHR42798">
    <property type="entry name" value="LIPOPROTEIN-RELEASING SYSTEM ATP-BINDING PROTEIN LOLD"/>
    <property type="match status" value="1"/>
</dbReference>
<keyword evidence="6" id="KW-0132">Cell division</keyword>
<keyword evidence="6" id="KW-0131">Cell cycle</keyword>
<dbReference type="CDD" id="cd03255">
    <property type="entry name" value="ABC_MJ0796_LolCDE_FtsE"/>
    <property type="match status" value="1"/>
</dbReference>
<protein>
    <submittedName>
        <fullName evidence="6">Cell division transporter, ATP-binding protein FtsE</fullName>
    </submittedName>
</protein>
<dbReference type="GO" id="GO:0016887">
    <property type="term" value="F:ATP hydrolysis activity"/>
    <property type="evidence" value="ECO:0007669"/>
    <property type="project" value="InterPro"/>
</dbReference>
<dbReference type="SUPFAM" id="SSF52540">
    <property type="entry name" value="P-loop containing nucleoside triphosphate hydrolases"/>
    <property type="match status" value="1"/>
</dbReference>
<gene>
    <name evidence="6" type="ORF">GRAN_4860</name>
</gene>
<reference evidence="7" key="2">
    <citation type="submission" date="2019-02" db="EMBL/GenBank/DDBJ databases">
        <title>Granulicella sibirica sp. nov., a psychrotolerant acidobacterium isolated from an organic soil layer in forested tundra, West Siberia.</title>
        <authorList>
            <person name="Oshkin I.Y."/>
            <person name="Kulichevskaya I.S."/>
            <person name="Rijpstra W.I.C."/>
            <person name="Sinninghe Damste J.S."/>
            <person name="Rakitin A.L."/>
            <person name="Ravin N.V."/>
            <person name="Dedysh S.N."/>
        </authorList>
    </citation>
    <scope>NUCLEOTIDE SEQUENCE [LARGE SCALE GENOMIC DNA]</scope>
    <source>
        <strain evidence="7">AF10</strain>
    </source>
</reference>
<name>A0A4Q0SXS1_9BACT</name>
<dbReference type="InterPro" id="IPR017871">
    <property type="entry name" value="ABC_transporter-like_CS"/>
</dbReference>
<comment type="similarity">
    <text evidence="1">Belongs to the ABC transporter superfamily.</text>
</comment>
<dbReference type="Pfam" id="PF00005">
    <property type="entry name" value="ABC_tran"/>
    <property type="match status" value="1"/>
</dbReference>
<dbReference type="Gene3D" id="3.40.50.300">
    <property type="entry name" value="P-loop containing nucleotide triphosphate hydrolases"/>
    <property type="match status" value="1"/>
</dbReference>
<keyword evidence="7" id="KW-1185">Reference proteome</keyword>
<keyword evidence="4 6" id="KW-0067">ATP-binding</keyword>
<accession>A0A4Q0SXS1</accession>
<feature type="domain" description="ABC transporter" evidence="5">
    <location>
        <begin position="1"/>
        <end position="179"/>
    </location>
</feature>
<dbReference type="PROSITE" id="PS00211">
    <property type="entry name" value="ABC_TRANSPORTER_1"/>
    <property type="match status" value="1"/>
</dbReference>
<keyword evidence="3" id="KW-0547">Nucleotide-binding</keyword>
<dbReference type="PROSITE" id="PS50893">
    <property type="entry name" value="ABC_TRANSPORTER_2"/>
    <property type="match status" value="1"/>
</dbReference>
<evidence type="ECO:0000256" key="4">
    <source>
        <dbReference type="ARBA" id="ARBA00022840"/>
    </source>
</evidence>
<dbReference type="GO" id="GO:0051301">
    <property type="term" value="P:cell division"/>
    <property type="evidence" value="ECO:0007669"/>
    <property type="project" value="UniProtKB-KW"/>
</dbReference>
<evidence type="ECO:0000313" key="7">
    <source>
        <dbReference type="Proteomes" id="UP000289437"/>
    </source>
</evidence>
<evidence type="ECO:0000256" key="2">
    <source>
        <dbReference type="ARBA" id="ARBA00022448"/>
    </source>
</evidence>
<evidence type="ECO:0000256" key="3">
    <source>
        <dbReference type="ARBA" id="ARBA00022741"/>
    </source>
</evidence>
<reference evidence="6 7" key="1">
    <citation type="submission" date="2018-11" db="EMBL/GenBank/DDBJ databases">
        <authorList>
            <person name="Mardanov A.V."/>
            <person name="Ravin N.V."/>
            <person name="Dedysh S.N."/>
        </authorList>
    </citation>
    <scope>NUCLEOTIDE SEQUENCE [LARGE SCALE GENOMIC DNA]</scope>
    <source>
        <strain evidence="6 7">AF10</strain>
    </source>
</reference>
<dbReference type="PANTHER" id="PTHR42798:SF7">
    <property type="entry name" value="ALPHA-D-RIBOSE 1-METHYLPHOSPHONATE 5-TRIPHOSPHATE SYNTHASE SUBUNIT PHNL"/>
    <property type="match status" value="1"/>
</dbReference>
<proteinExistence type="inferred from homology"/>
<evidence type="ECO:0000259" key="5">
    <source>
        <dbReference type="PROSITE" id="PS50893"/>
    </source>
</evidence>
<dbReference type="EMBL" id="RDSM01000005">
    <property type="protein sequence ID" value="RXH54209.1"/>
    <property type="molecule type" value="Genomic_DNA"/>
</dbReference>
<dbReference type="Proteomes" id="UP000289437">
    <property type="component" value="Unassembled WGS sequence"/>
</dbReference>
<organism evidence="6 7">
    <name type="scientific">Granulicella sibirica</name>
    <dbReference type="NCBI Taxonomy" id="2479048"/>
    <lineage>
        <taxon>Bacteria</taxon>
        <taxon>Pseudomonadati</taxon>
        <taxon>Acidobacteriota</taxon>
        <taxon>Terriglobia</taxon>
        <taxon>Terriglobales</taxon>
        <taxon>Acidobacteriaceae</taxon>
        <taxon>Granulicella</taxon>
    </lineage>
</organism>